<organism evidence="3 4">
    <name type="scientific">Thermanaeromonas toyohensis ToBE</name>
    <dbReference type="NCBI Taxonomy" id="698762"/>
    <lineage>
        <taxon>Bacteria</taxon>
        <taxon>Bacillati</taxon>
        <taxon>Bacillota</taxon>
        <taxon>Clostridia</taxon>
        <taxon>Neomoorellales</taxon>
        <taxon>Neomoorellaceae</taxon>
        <taxon>Thermanaeromonas</taxon>
    </lineage>
</organism>
<keyword evidence="3" id="KW-0378">Hydrolase</keyword>
<dbReference type="SUPFAM" id="SSF52317">
    <property type="entry name" value="Class I glutamine amidotransferase-like"/>
    <property type="match status" value="1"/>
</dbReference>
<keyword evidence="4" id="KW-1185">Reference proteome</keyword>
<dbReference type="AlphaFoldDB" id="A0A1W1VDX8"/>
<dbReference type="RefSeq" id="WP_084663690.1">
    <property type="nucleotide sequence ID" value="NZ_LT838272.1"/>
</dbReference>
<evidence type="ECO:0000259" key="2">
    <source>
        <dbReference type="Pfam" id="PF01965"/>
    </source>
</evidence>
<dbReference type="GO" id="GO:0008233">
    <property type="term" value="F:peptidase activity"/>
    <property type="evidence" value="ECO:0007669"/>
    <property type="project" value="UniProtKB-KW"/>
</dbReference>
<keyword evidence="3" id="KW-0645">Protease</keyword>
<dbReference type="GO" id="GO:0006508">
    <property type="term" value="P:proteolysis"/>
    <property type="evidence" value="ECO:0007669"/>
    <property type="project" value="UniProtKB-KW"/>
</dbReference>
<dbReference type="PROSITE" id="PS51276">
    <property type="entry name" value="PEPTIDASE_C56_PFPI"/>
    <property type="match status" value="1"/>
</dbReference>
<evidence type="ECO:0000256" key="1">
    <source>
        <dbReference type="ARBA" id="ARBA00008542"/>
    </source>
</evidence>
<dbReference type="STRING" id="698762.SAMN00808754_0483"/>
<dbReference type="InterPro" id="IPR029062">
    <property type="entry name" value="Class_I_gatase-like"/>
</dbReference>
<dbReference type="OrthoDB" id="9800516at2"/>
<comment type="similarity">
    <text evidence="1">Belongs to the peptidase C56 family.</text>
</comment>
<evidence type="ECO:0000313" key="3">
    <source>
        <dbReference type="EMBL" id="SMB91582.1"/>
    </source>
</evidence>
<dbReference type="Proteomes" id="UP000192569">
    <property type="component" value="Chromosome I"/>
</dbReference>
<reference evidence="3 4" key="1">
    <citation type="submission" date="2017-04" db="EMBL/GenBank/DDBJ databases">
        <authorList>
            <person name="Afonso C.L."/>
            <person name="Miller P.J."/>
            <person name="Scott M.A."/>
            <person name="Spackman E."/>
            <person name="Goraichik I."/>
            <person name="Dimitrov K.M."/>
            <person name="Suarez D.L."/>
            <person name="Swayne D.E."/>
        </authorList>
    </citation>
    <scope>NUCLEOTIDE SEQUENCE [LARGE SCALE GENOMIC DNA]</scope>
    <source>
        <strain evidence="3 4">ToBE</strain>
    </source>
</reference>
<dbReference type="NCBIfam" id="TIGR01382">
    <property type="entry name" value="PfpI"/>
    <property type="match status" value="1"/>
</dbReference>
<sequence>MQASKMILMFVGDYVEDYEAMFPFQALTMLGYIVHTVSPGKQAGETVKTAIHDFEKEQTYSEKPGHKLLLTATFDTIEPHRYAGLVIPGGRSPEYLRLNERVLEITRYFFVTNRPVAVTCHGPQILIAAGVLKGRLCTGYPGLKPDLILAGAIWGEVDETLSNVYVDGNLVSCASWRGNPEWMRQFVRLLTSKSYGF</sequence>
<evidence type="ECO:0000313" key="4">
    <source>
        <dbReference type="Proteomes" id="UP000192569"/>
    </source>
</evidence>
<gene>
    <name evidence="3" type="ORF">SAMN00808754_0483</name>
</gene>
<dbReference type="CDD" id="cd03169">
    <property type="entry name" value="GATase1_PfpI_1"/>
    <property type="match status" value="1"/>
</dbReference>
<dbReference type="PANTHER" id="PTHR42733">
    <property type="entry name" value="DJ-1 PROTEIN"/>
    <property type="match status" value="1"/>
</dbReference>
<accession>A0A1W1VDX8</accession>
<proteinExistence type="inferred from homology"/>
<dbReference type="InterPro" id="IPR002818">
    <property type="entry name" value="DJ-1/PfpI"/>
</dbReference>
<feature type="domain" description="DJ-1/PfpI" evidence="2">
    <location>
        <begin position="6"/>
        <end position="188"/>
    </location>
</feature>
<dbReference type="Gene3D" id="3.40.50.880">
    <property type="match status" value="1"/>
</dbReference>
<protein>
    <submittedName>
        <fullName evidence="3">Protease I</fullName>
    </submittedName>
</protein>
<dbReference type="InterPro" id="IPR006286">
    <property type="entry name" value="C56_PfpI-like"/>
</dbReference>
<dbReference type="Pfam" id="PF01965">
    <property type="entry name" value="DJ-1_PfpI"/>
    <property type="match status" value="1"/>
</dbReference>
<dbReference type="PANTHER" id="PTHR42733:SF2">
    <property type="entry name" value="DJ-1_THIJ_PFPI FAMILY PROTEIN"/>
    <property type="match status" value="1"/>
</dbReference>
<dbReference type="EMBL" id="LT838272">
    <property type="protein sequence ID" value="SMB91582.1"/>
    <property type="molecule type" value="Genomic_DNA"/>
</dbReference>
<name>A0A1W1VDX8_9FIRM</name>